<evidence type="ECO:0000313" key="2">
    <source>
        <dbReference type="EMBL" id="UUI66188.1"/>
    </source>
</evidence>
<dbReference type="EMBL" id="CP101989">
    <property type="protein sequence ID" value="UUI66188.1"/>
    <property type="molecule type" value="Genomic_DNA"/>
</dbReference>
<proteinExistence type="predicted"/>
<gene>
    <name evidence="2" type="ORF">NP075_05555</name>
</gene>
<organism evidence="2 3">
    <name type="scientific">Cellulomonas wangsupingiae</name>
    <dbReference type="NCBI Taxonomy" id="2968085"/>
    <lineage>
        <taxon>Bacteria</taxon>
        <taxon>Bacillati</taxon>
        <taxon>Actinomycetota</taxon>
        <taxon>Actinomycetes</taxon>
        <taxon>Micrococcales</taxon>
        <taxon>Cellulomonadaceae</taxon>
        <taxon>Cellulomonas</taxon>
    </lineage>
</organism>
<dbReference type="Proteomes" id="UP001317322">
    <property type="component" value="Chromosome"/>
</dbReference>
<reference evidence="2 3" key="1">
    <citation type="submission" date="2022-07" db="EMBL/GenBank/DDBJ databases">
        <title>Novel species in genus cellulomonas.</title>
        <authorList>
            <person name="Ye L."/>
        </authorList>
    </citation>
    <scope>NUCLEOTIDE SEQUENCE [LARGE SCALE GENOMIC DNA]</scope>
    <source>
        <strain evidence="3">zg-Y908</strain>
    </source>
</reference>
<feature type="region of interest" description="Disordered" evidence="1">
    <location>
        <begin position="1"/>
        <end position="38"/>
    </location>
</feature>
<protein>
    <submittedName>
        <fullName evidence="2">Uncharacterized protein</fullName>
    </submittedName>
</protein>
<evidence type="ECO:0000256" key="1">
    <source>
        <dbReference type="SAM" id="MobiDB-lite"/>
    </source>
</evidence>
<sequence length="165" mass="17793">MTTEQPTAGDPADRPASDAGGRPVGEDDRAAQWRARRREAAGAHAEALAARQRAESARARVLITEFLADARARGRTPVPLHVRSYDGRARYRTPLEGWYLRRDESVGIDTDGEFYVLTAPASLVARIRGVQPTPQDPPLVIGAGGKDGESIDLQDALARVLAGEL</sequence>
<evidence type="ECO:0000313" key="3">
    <source>
        <dbReference type="Proteomes" id="UP001317322"/>
    </source>
</evidence>
<keyword evidence="3" id="KW-1185">Reference proteome</keyword>
<name>A0ABY5KCR4_9CELL</name>
<accession>A0ABY5KCR4</accession>